<reference evidence="2" key="1">
    <citation type="journal article" date="2020" name="Stud. Mycol.">
        <title>101 Dothideomycetes genomes: a test case for predicting lifestyles and emergence of pathogens.</title>
        <authorList>
            <person name="Haridas S."/>
            <person name="Albert R."/>
            <person name="Binder M."/>
            <person name="Bloem J."/>
            <person name="Labutti K."/>
            <person name="Salamov A."/>
            <person name="Andreopoulos B."/>
            <person name="Baker S."/>
            <person name="Barry K."/>
            <person name="Bills G."/>
            <person name="Bluhm B."/>
            <person name="Cannon C."/>
            <person name="Castanera R."/>
            <person name="Culley D."/>
            <person name="Daum C."/>
            <person name="Ezra D."/>
            <person name="Gonzalez J."/>
            <person name="Henrissat B."/>
            <person name="Kuo A."/>
            <person name="Liang C."/>
            <person name="Lipzen A."/>
            <person name="Lutzoni F."/>
            <person name="Magnuson J."/>
            <person name="Mondo S."/>
            <person name="Nolan M."/>
            <person name="Ohm R."/>
            <person name="Pangilinan J."/>
            <person name="Park H.-J."/>
            <person name="Ramirez L."/>
            <person name="Alfaro M."/>
            <person name="Sun H."/>
            <person name="Tritt A."/>
            <person name="Yoshinaga Y."/>
            <person name="Zwiers L.-H."/>
            <person name="Turgeon B."/>
            <person name="Goodwin S."/>
            <person name="Spatafora J."/>
            <person name="Crous P."/>
            <person name="Grigoriev I."/>
        </authorList>
    </citation>
    <scope>NUCLEOTIDE SEQUENCE</scope>
    <source>
        <strain evidence="2">CBS 125425</strain>
    </source>
</reference>
<protein>
    <submittedName>
        <fullName evidence="2">Uncharacterized protein</fullName>
    </submittedName>
</protein>
<organism evidence="2 3">
    <name type="scientific">Polyplosphaeria fusca</name>
    <dbReference type="NCBI Taxonomy" id="682080"/>
    <lineage>
        <taxon>Eukaryota</taxon>
        <taxon>Fungi</taxon>
        <taxon>Dikarya</taxon>
        <taxon>Ascomycota</taxon>
        <taxon>Pezizomycotina</taxon>
        <taxon>Dothideomycetes</taxon>
        <taxon>Pleosporomycetidae</taxon>
        <taxon>Pleosporales</taxon>
        <taxon>Tetraplosphaeriaceae</taxon>
        <taxon>Polyplosphaeria</taxon>
    </lineage>
</organism>
<proteinExistence type="predicted"/>
<dbReference type="AlphaFoldDB" id="A0A9P4V4G1"/>
<evidence type="ECO:0000256" key="1">
    <source>
        <dbReference type="SAM" id="MobiDB-lite"/>
    </source>
</evidence>
<dbReference type="OrthoDB" id="10642773at2759"/>
<comment type="caution">
    <text evidence="2">The sequence shown here is derived from an EMBL/GenBank/DDBJ whole genome shotgun (WGS) entry which is preliminary data.</text>
</comment>
<sequence length="172" mass="18388">MAQGPFHAAQNTPRAHCRSSHHTTSSPQLCPGGASSEDSLKQSRVAVSKPEATKKHKKPAVSSSSRAPVHLVNLAWEMQATLTNCWPRQPYLRAQIHRRNAGCIVDAVGLTALVLVDQSLETAQTAQTAQLRGRPPGPSTATRTHYTRAAHDARLAAAHALRTASADGQARP</sequence>
<keyword evidence="3" id="KW-1185">Reference proteome</keyword>
<evidence type="ECO:0000313" key="3">
    <source>
        <dbReference type="Proteomes" id="UP000799444"/>
    </source>
</evidence>
<accession>A0A9P4V4G1</accession>
<feature type="region of interest" description="Disordered" evidence="1">
    <location>
        <begin position="1"/>
        <end position="66"/>
    </location>
</feature>
<dbReference type="EMBL" id="ML996137">
    <property type="protein sequence ID" value="KAF2735315.1"/>
    <property type="molecule type" value="Genomic_DNA"/>
</dbReference>
<dbReference type="Proteomes" id="UP000799444">
    <property type="component" value="Unassembled WGS sequence"/>
</dbReference>
<gene>
    <name evidence="2" type="ORF">EJ04DRAFT_552083</name>
</gene>
<name>A0A9P4V4G1_9PLEO</name>
<evidence type="ECO:0000313" key="2">
    <source>
        <dbReference type="EMBL" id="KAF2735315.1"/>
    </source>
</evidence>